<dbReference type="InterPro" id="IPR011935">
    <property type="entry name" value="CHP02231"/>
</dbReference>
<evidence type="ECO:0000313" key="3">
    <source>
        <dbReference type="Proteomes" id="UP000218263"/>
    </source>
</evidence>
<dbReference type="InterPro" id="IPR037291">
    <property type="entry name" value="DUF4139"/>
</dbReference>
<dbReference type="AlphaFoldDB" id="A0A125T2I7"/>
<gene>
    <name evidence="2" type="ORF">MgSA37_01312</name>
</gene>
<feature type="domain" description="DUF4139" evidence="1">
    <location>
        <begin position="2"/>
        <end position="104"/>
    </location>
</feature>
<evidence type="ECO:0000313" key="2">
    <source>
        <dbReference type="EMBL" id="BAU53145.1"/>
    </source>
</evidence>
<reference evidence="2 3" key="1">
    <citation type="submission" date="2015-12" db="EMBL/GenBank/DDBJ databases">
        <title>Genome sequence of Mucilaginibacter gotjawali.</title>
        <authorList>
            <person name="Lee J.S."/>
            <person name="Lee K.C."/>
            <person name="Kim K.K."/>
            <person name="Lee B.W."/>
        </authorList>
    </citation>
    <scope>NUCLEOTIDE SEQUENCE [LARGE SCALE GENOMIC DNA]</scope>
    <source>
        <strain evidence="2 3">SA3-7</strain>
    </source>
</reference>
<dbReference type="Pfam" id="PF13598">
    <property type="entry name" value="DUF4139"/>
    <property type="match status" value="1"/>
</dbReference>
<protein>
    <recommendedName>
        <fullName evidence="1">DUF4139 domain-containing protein</fullName>
    </recommendedName>
</protein>
<dbReference type="EMBL" id="AP017313">
    <property type="protein sequence ID" value="BAU53145.1"/>
    <property type="molecule type" value="Genomic_DNA"/>
</dbReference>
<dbReference type="Proteomes" id="UP000218263">
    <property type="component" value="Chromosome"/>
</dbReference>
<evidence type="ECO:0000259" key="1">
    <source>
        <dbReference type="Pfam" id="PF13598"/>
    </source>
</evidence>
<dbReference type="PANTHER" id="PTHR31005">
    <property type="entry name" value="DUF4139 DOMAIN-CONTAINING PROTEIN"/>
    <property type="match status" value="1"/>
</dbReference>
<dbReference type="KEGG" id="mgot:MgSA37_01312"/>
<proteinExistence type="predicted"/>
<sequence>MGTDKNIVVTRTLEKDLSEKQTFGSNKKETKNWLIDIKNRKNQPVNLIVEDQVPVSQNSSIDVEVQETGGVKPDALTGRIVWNFLLNSQDEKKVQLKYLVKYPKNQSVIVE</sequence>
<accession>A0A125T2I7</accession>
<keyword evidence="3" id="KW-1185">Reference proteome</keyword>
<organism evidence="2 3">
    <name type="scientific">Mucilaginibacter gotjawali</name>
    <dbReference type="NCBI Taxonomy" id="1550579"/>
    <lineage>
        <taxon>Bacteria</taxon>
        <taxon>Pseudomonadati</taxon>
        <taxon>Bacteroidota</taxon>
        <taxon>Sphingobacteriia</taxon>
        <taxon>Sphingobacteriales</taxon>
        <taxon>Sphingobacteriaceae</taxon>
        <taxon>Mucilaginibacter</taxon>
    </lineage>
</organism>
<name>A0A125T2I7_9SPHI</name>
<dbReference type="PANTHER" id="PTHR31005:SF8">
    <property type="entry name" value="DUF4139 DOMAIN-CONTAINING PROTEIN"/>
    <property type="match status" value="1"/>
</dbReference>